<evidence type="ECO:0000313" key="3">
    <source>
        <dbReference type="Proteomes" id="UP000322181"/>
    </source>
</evidence>
<dbReference type="AlphaFoldDB" id="A0A5M9QXW3"/>
<gene>
    <name evidence="2" type="ORF">F4V73_18065</name>
</gene>
<comment type="caution">
    <text evidence="2">The sequence shown here is derived from an EMBL/GenBank/DDBJ whole genome shotgun (WGS) entry which is preliminary data.</text>
</comment>
<reference evidence="2 3" key="1">
    <citation type="submission" date="2019-09" db="EMBL/GenBank/DDBJ databases">
        <title>Draft genome sequence of various Type strains from the CCUG.</title>
        <authorList>
            <person name="Pineiro-Iglesias B."/>
            <person name="Tunovic T."/>
            <person name="Unosson C."/>
            <person name="Inganas E."/>
            <person name="Ohlen M."/>
            <person name="Cardew S."/>
            <person name="Jensie-Markopoulos S."/>
            <person name="Salva-Serra F."/>
            <person name="Jaen-Luchoro D."/>
            <person name="Karlsson R."/>
            <person name="Svensson-Stadler L."/>
            <person name="Chun J."/>
            <person name="Moore E."/>
        </authorList>
    </citation>
    <scope>NUCLEOTIDE SEQUENCE [LARGE SCALE GENOMIC DNA]</scope>
    <source>
        <strain evidence="2 3">CCUG 53682T</strain>
    </source>
</reference>
<proteinExistence type="predicted"/>
<protein>
    <submittedName>
        <fullName evidence="2">Uncharacterized protein</fullName>
    </submittedName>
</protein>
<dbReference type="EMBL" id="VXKB01000008">
    <property type="protein sequence ID" value="KAA8713021.1"/>
    <property type="molecule type" value="Genomic_DNA"/>
</dbReference>
<organism evidence="2 3">
    <name type="scientific">Morganella psychrotolerans</name>
    <dbReference type="NCBI Taxonomy" id="368603"/>
    <lineage>
        <taxon>Bacteria</taxon>
        <taxon>Pseudomonadati</taxon>
        <taxon>Pseudomonadota</taxon>
        <taxon>Gammaproteobacteria</taxon>
        <taxon>Enterobacterales</taxon>
        <taxon>Morganellaceae</taxon>
        <taxon>Morganella</taxon>
    </lineage>
</organism>
<dbReference type="RefSeq" id="WP_067370433.1">
    <property type="nucleotide sequence ID" value="NZ_BAAAFS010000007.1"/>
</dbReference>
<dbReference type="Proteomes" id="UP000322181">
    <property type="component" value="Unassembled WGS sequence"/>
</dbReference>
<evidence type="ECO:0000256" key="1">
    <source>
        <dbReference type="SAM" id="MobiDB-lite"/>
    </source>
</evidence>
<evidence type="ECO:0000313" key="2">
    <source>
        <dbReference type="EMBL" id="KAA8713021.1"/>
    </source>
</evidence>
<accession>A0A5M9QXW3</accession>
<name>A0A5M9QXW3_9GAMM</name>
<sequence length="188" mass="21083">MYVLNVKENVKDLPCDVTSSRCGTNGFRINCDTTGMNQTYTLCQSIVKAKMGGRLDKSVAYQPCSCALDKTECPAIHMMLAEKKAGRILFYEHYDPNVENYPAKPMAKQNEIKRSWFKPEMLIATTEVAEHKADASSGIQTINRTEQKKQAAAKPPVKSNEPVMSSNIYEAAMMDAYKNEELNNNTQQ</sequence>
<dbReference type="OrthoDB" id="9999637at2"/>
<feature type="region of interest" description="Disordered" evidence="1">
    <location>
        <begin position="134"/>
        <end position="163"/>
    </location>
</feature>